<reference evidence="1 2" key="1">
    <citation type="submission" date="2019-07" db="EMBL/GenBank/DDBJ databases">
        <authorList>
            <person name="Park Y.J."/>
            <person name="Jeong S.E."/>
            <person name="Jung H.S."/>
        </authorList>
    </citation>
    <scope>NUCLEOTIDE SEQUENCE [LARGE SCALE GENOMIC DNA]</scope>
    <source>
        <strain evidence="2">P16(2019)</strain>
    </source>
</reference>
<sequence>MGFKETWHFLTRNHAETGEEHTIEALRTRYYKGNKEKVIDAVEAVVKEEGYKLKRTEPDRGEIIIEQGSGAKFLLVASVITVRPFKTAVDFSCSHSTVLPSDFGKSRKKLIHMYNKLDKHLTYIGSGMGKELL</sequence>
<dbReference type="OrthoDB" id="2353056at2"/>
<accession>A0A554A2W2</accession>
<name>A0A554A2W2_9BACI</name>
<protein>
    <submittedName>
        <fullName evidence="1">DUF1499 domain-containing protein</fullName>
    </submittedName>
</protein>
<organism evidence="1 2">
    <name type="scientific">Alkalicoccobacillus porphyridii</name>
    <dbReference type="NCBI Taxonomy" id="2597270"/>
    <lineage>
        <taxon>Bacteria</taxon>
        <taxon>Bacillati</taxon>
        <taxon>Bacillota</taxon>
        <taxon>Bacilli</taxon>
        <taxon>Bacillales</taxon>
        <taxon>Bacillaceae</taxon>
        <taxon>Alkalicoccobacillus</taxon>
    </lineage>
</organism>
<dbReference type="EMBL" id="VLXZ01000001">
    <property type="protein sequence ID" value="TSB48023.1"/>
    <property type="molecule type" value="Genomic_DNA"/>
</dbReference>
<keyword evidence="2" id="KW-1185">Reference proteome</keyword>
<dbReference type="Proteomes" id="UP000318521">
    <property type="component" value="Unassembled WGS sequence"/>
</dbReference>
<gene>
    <name evidence="1" type="ORF">FN960_00250</name>
</gene>
<proteinExistence type="predicted"/>
<evidence type="ECO:0000313" key="1">
    <source>
        <dbReference type="EMBL" id="TSB48023.1"/>
    </source>
</evidence>
<dbReference type="RefSeq" id="WP_143846369.1">
    <property type="nucleotide sequence ID" value="NZ_VLXZ01000001.1"/>
</dbReference>
<comment type="caution">
    <text evidence="1">The sequence shown here is derived from an EMBL/GenBank/DDBJ whole genome shotgun (WGS) entry which is preliminary data.</text>
</comment>
<dbReference type="AlphaFoldDB" id="A0A554A2W2"/>
<evidence type="ECO:0000313" key="2">
    <source>
        <dbReference type="Proteomes" id="UP000318521"/>
    </source>
</evidence>